<accession>A0A7X5HV84</accession>
<feature type="transmembrane region" description="Helical" evidence="6">
    <location>
        <begin position="213"/>
        <end position="246"/>
    </location>
</feature>
<keyword evidence="8" id="KW-0436">Ligase</keyword>
<feature type="transmembrane region" description="Helical" evidence="6">
    <location>
        <begin position="182"/>
        <end position="201"/>
    </location>
</feature>
<evidence type="ECO:0000256" key="1">
    <source>
        <dbReference type="ARBA" id="ARBA00004141"/>
    </source>
</evidence>
<keyword evidence="3 6" id="KW-1133">Transmembrane helix</keyword>
<gene>
    <name evidence="8" type="ORF">GXN74_05915</name>
</gene>
<sequence>MLRGKTLLDKLFQGKTLLALVVGLVPLFLFPTMTVLDFRNTLYVDMELHYGGKVLLLGVLVALLVYSAYREQTATGKWPLVDGVLLAFVGWTFLTALLSEHRLTGLFGWPWRWQGAFTHLLYLGVFTFAAHHGRGAAARGRLLDAAFLAGAVTALVVVAVYLGAPPLEVTVGGTDFKVGSPIGNRNFLGSYLCMLALAAMFRHLQDRSGSKRHFLLTVLLFAGLLVSQTRGAWLGFAAALPVMLFLLRGEWRRIRKGFLALLGSFLLVAVLLDWAGAGRLGSRIDNALDQVEMAQAGDVAQLGTSRLYIYQRSLEVFLANPVFGTGPDNLAHHIQVSEEDNETYFGGGVVAILDKAHSEYLEYAATLGLPGLLLYLWFAGRLVLGAIRRKDRLDPVQWGALAGAGGYLLQATFNIGTIGVLPVFYFLAGLLKKGGTEGMQGKEQTDQMLETPEDA</sequence>
<evidence type="ECO:0000259" key="7">
    <source>
        <dbReference type="Pfam" id="PF04932"/>
    </source>
</evidence>
<feature type="transmembrane region" description="Helical" evidence="6">
    <location>
        <begin position="111"/>
        <end position="130"/>
    </location>
</feature>
<keyword evidence="2 6" id="KW-0812">Transmembrane</keyword>
<protein>
    <submittedName>
        <fullName evidence="8">O-antigen ligase family protein</fullName>
    </submittedName>
</protein>
<feature type="region of interest" description="Disordered" evidence="5">
    <location>
        <begin position="436"/>
        <end position="455"/>
    </location>
</feature>
<dbReference type="GO" id="GO:0016874">
    <property type="term" value="F:ligase activity"/>
    <property type="evidence" value="ECO:0007669"/>
    <property type="project" value="UniProtKB-KW"/>
</dbReference>
<feature type="transmembrane region" description="Helical" evidence="6">
    <location>
        <begin position="12"/>
        <end position="30"/>
    </location>
</feature>
<comment type="subcellular location">
    <subcellularLocation>
        <location evidence="1">Membrane</location>
        <topology evidence="1">Multi-pass membrane protein</topology>
    </subcellularLocation>
</comment>
<feature type="transmembrane region" description="Helical" evidence="6">
    <location>
        <begin position="142"/>
        <end position="162"/>
    </location>
</feature>
<evidence type="ECO:0000313" key="8">
    <source>
        <dbReference type="EMBL" id="NDL67272.1"/>
    </source>
</evidence>
<dbReference type="Proteomes" id="UP000461585">
    <property type="component" value="Unassembled WGS sequence"/>
</dbReference>
<proteinExistence type="predicted"/>
<feature type="transmembrane region" description="Helical" evidence="6">
    <location>
        <begin position="258"/>
        <end position="276"/>
    </location>
</feature>
<feature type="domain" description="O-antigen ligase-related" evidence="7">
    <location>
        <begin position="216"/>
        <end position="376"/>
    </location>
</feature>
<feature type="transmembrane region" description="Helical" evidence="6">
    <location>
        <begin position="407"/>
        <end position="431"/>
    </location>
</feature>
<evidence type="ECO:0000313" key="9">
    <source>
        <dbReference type="Proteomes" id="UP000461585"/>
    </source>
</evidence>
<dbReference type="GO" id="GO:0016020">
    <property type="term" value="C:membrane"/>
    <property type="evidence" value="ECO:0007669"/>
    <property type="project" value="UniProtKB-SubCell"/>
</dbReference>
<dbReference type="EMBL" id="JAAEEH010000012">
    <property type="protein sequence ID" value="NDL67272.1"/>
    <property type="molecule type" value="Genomic_DNA"/>
</dbReference>
<dbReference type="InterPro" id="IPR007016">
    <property type="entry name" value="O-antigen_ligase-rel_domated"/>
</dbReference>
<evidence type="ECO:0000256" key="2">
    <source>
        <dbReference type="ARBA" id="ARBA00022692"/>
    </source>
</evidence>
<feature type="transmembrane region" description="Helical" evidence="6">
    <location>
        <begin position="80"/>
        <end position="99"/>
    </location>
</feature>
<evidence type="ECO:0000256" key="6">
    <source>
        <dbReference type="SAM" id="Phobius"/>
    </source>
</evidence>
<dbReference type="InterPro" id="IPR051533">
    <property type="entry name" value="WaaL-like"/>
</dbReference>
<feature type="transmembrane region" description="Helical" evidence="6">
    <location>
        <begin position="363"/>
        <end position="387"/>
    </location>
</feature>
<comment type="caution">
    <text evidence="8">The sequence shown here is derived from an EMBL/GenBank/DDBJ whole genome shotgun (WGS) entry which is preliminary data.</text>
</comment>
<keyword evidence="4 6" id="KW-0472">Membrane</keyword>
<keyword evidence="9" id="KW-1185">Reference proteome</keyword>
<evidence type="ECO:0000256" key="5">
    <source>
        <dbReference type="SAM" id="MobiDB-lite"/>
    </source>
</evidence>
<dbReference type="RefSeq" id="WP_162369997.1">
    <property type="nucleotide sequence ID" value="NZ_JAAEEH010000012.1"/>
</dbReference>
<feature type="transmembrane region" description="Helical" evidence="6">
    <location>
        <begin position="50"/>
        <end position="68"/>
    </location>
</feature>
<evidence type="ECO:0000256" key="3">
    <source>
        <dbReference type="ARBA" id="ARBA00022989"/>
    </source>
</evidence>
<dbReference type="PANTHER" id="PTHR37422">
    <property type="entry name" value="TEICHURONIC ACID BIOSYNTHESIS PROTEIN TUAE"/>
    <property type="match status" value="1"/>
</dbReference>
<reference evidence="8 9" key="1">
    <citation type="submission" date="2020-01" db="EMBL/GenBank/DDBJ databases">
        <title>Anaeroalcalibacter tamaniensis gen. nov., sp. nov., moderately halophilic strictly anaerobic fermenter bacterium from mud volcano of Taman peninsula.</title>
        <authorList>
            <person name="Frolova A."/>
            <person name="Merkel A.Y."/>
            <person name="Slobodkin A.I."/>
        </authorList>
    </citation>
    <scope>NUCLEOTIDE SEQUENCE [LARGE SCALE GENOMIC DNA]</scope>
    <source>
        <strain evidence="8 9">F-3ap</strain>
    </source>
</reference>
<dbReference type="Pfam" id="PF04932">
    <property type="entry name" value="Wzy_C"/>
    <property type="match status" value="1"/>
</dbReference>
<dbReference type="AlphaFoldDB" id="A0A7X5HV84"/>
<organism evidence="8 9">
    <name type="scientific">Anaerotalea alkaliphila</name>
    <dbReference type="NCBI Taxonomy" id="2662126"/>
    <lineage>
        <taxon>Bacteria</taxon>
        <taxon>Bacillati</taxon>
        <taxon>Bacillota</taxon>
        <taxon>Clostridia</taxon>
        <taxon>Eubacteriales</taxon>
        <taxon>Anaerotalea</taxon>
    </lineage>
</organism>
<name>A0A7X5HV84_9FIRM</name>
<evidence type="ECO:0000256" key="4">
    <source>
        <dbReference type="ARBA" id="ARBA00023136"/>
    </source>
</evidence>
<dbReference type="PANTHER" id="PTHR37422:SF13">
    <property type="entry name" value="LIPOPOLYSACCHARIDE BIOSYNTHESIS PROTEIN PA4999-RELATED"/>
    <property type="match status" value="1"/>
</dbReference>